<dbReference type="Gene3D" id="3.90.215.10">
    <property type="entry name" value="Gamma Fibrinogen, chain A, domain 1"/>
    <property type="match status" value="1"/>
</dbReference>
<evidence type="ECO:0000259" key="1">
    <source>
        <dbReference type="PROSITE" id="PS51406"/>
    </source>
</evidence>
<proteinExistence type="predicted"/>
<sequence>VFQRRYNGSVDFYRNFSDYEDGFGNVNGEHWLGLRKIYEMTNTGEYELRIDIKDINGLNAFEVYSAFELDLALIIHSTLEAGQVSGRFTLADPTYGENGMSFSTKDRDLDHNFDNCVIDYHGGWWYNQCCTKNLNGLYNTTPDSLSSYSIYDNSFHFPQHIKLIQTKMMFREIV</sequence>
<dbReference type="InterPro" id="IPR050373">
    <property type="entry name" value="Fibrinogen_C-term_domain"/>
</dbReference>
<gene>
    <name evidence="2" type="ORF">MAR_003627</name>
</gene>
<dbReference type="InterPro" id="IPR002181">
    <property type="entry name" value="Fibrinogen_a/b/g_C_dom"/>
</dbReference>
<name>A0ABY7G932_MYAAR</name>
<dbReference type="PANTHER" id="PTHR19143">
    <property type="entry name" value="FIBRINOGEN/TENASCIN/ANGIOPOEITIN"/>
    <property type="match status" value="1"/>
</dbReference>
<evidence type="ECO:0000313" key="3">
    <source>
        <dbReference type="Proteomes" id="UP001164746"/>
    </source>
</evidence>
<dbReference type="SUPFAM" id="SSF56496">
    <property type="entry name" value="Fibrinogen C-terminal domain-like"/>
    <property type="match status" value="1"/>
</dbReference>
<dbReference type="PROSITE" id="PS51406">
    <property type="entry name" value="FIBRINOGEN_C_2"/>
    <property type="match status" value="1"/>
</dbReference>
<dbReference type="Pfam" id="PF00147">
    <property type="entry name" value="Fibrinogen_C"/>
    <property type="match status" value="1"/>
</dbReference>
<feature type="non-terminal residue" evidence="2">
    <location>
        <position position="1"/>
    </location>
</feature>
<evidence type="ECO:0000313" key="2">
    <source>
        <dbReference type="EMBL" id="WAR30059.1"/>
    </source>
</evidence>
<dbReference type="EMBL" id="CP111027">
    <property type="protein sequence ID" value="WAR30059.1"/>
    <property type="molecule type" value="Genomic_DNA"/>
</dbReference>
<dbReference type="SMART" id="SM00186">
    <property type="entry name" value="FBG"/>
    <property type="match status" value="1"/>
</dbReference>
<reference evidence="2" key="1">
    <citation type="submission" date="2022-11" db="EMBL/GenBank/DDBJ databases">
        <title>Centuries of genome instability and evolution in soft-shell clam transmissible cancer (bioRxiv).</title>
        <authorList>
            <person name="Hart S.F.M."/>
            <person name="Yonemitsu M.A."/>
            <person name="Giersch R.M."/>
            <person name="Beal B.F."/>
            <person name="Arriagada G."/>
            <person name="Davis B.W."/>
            <person name="Ostrander E.A."/>
            <person name="Goff S.P."/>
            <person name="Metzger M.J."/>
        </authorList>
    </citation>
    <scope>NUCLEOTIDE SEQUENCE</scope>
    <source>
        <strain evidence="2">MELC-2E11</strain>
        <tissue evidence="2">Siphon/mantle</tissue>
    </source>
</reference>
<accession>A0ABY7G932</accession>
<dbReference type="InterPro" id="IPR036056">
    <property type="entry name" value="Fibrinogen-like_C"/>
</dbReference>
<dbReference type="Proteomes" id="UP001164746">
    <property type="component" value="Chromosome 16"/>
</dbReference>
<dbReference type="InterPro" id="IPR014716">
    <property type="entry name" value="Fibrinogen_a/b/g_C_1"/>
</dbReference>
<keyword evidence="3" id="KW-1185">Reference proteome</keyword>
<protein>
    <submittedName>
        <fullName evidence="2">FBCD1-like protein</fullName>
    </submittedName>
</protein>
<organism evidence="2 3">
    <name type="scientific">Mya arenaria</name>
    <name type="common">Soft-shell clam</name>
    <dbReference type="NCBI Taxonomy" id="6604"/>
    <lineage>
        <taxon>Eukaryota</taxon>
        <taxon>Metazoa</taxon>
        <taxon>Spiralia</taxon>
        <taxon>Lophotrochozoa</taxon>
        <taxon>Mollusca</taxon>
        <taxon>Bivalvia</taxon>
        <taxon>Autobranchia</taxon>
        <taxon>Heteroconchia</taxon>
        <taxon>Euheterodonta</taxon>
        <taxon>Imparidentia</taxon>
        <taxon>Neoheterodontei</taxon>
        <taxon>Myida</taxon>
        <taxon>Myoidea</taxon>
        <taxon>Myidae</taxon>
        <taxon>Mya</taxon>
    </lineage>
</organism>
<feature type="domain" description="Fibrinogen C-terminal" evidence="1">
    <location>
        <begin position="1"/>
        <end position="174"/>
    </location>
</feature>